<name>A0AAD6SBM9_9AGAR</name>
<sequence>MRIPFCLMFAVVLSLDACAAPVPNTVVNEFALEARKAQVATKKAPVKPKAPAVKSTPPPKKVAPKPAKPAAAPKPVAKKPVVAPKPVAPAVAPKPVAKKPVAKPAVAPKPVAKKPAAKPAAAPKPVAKKPATKPAVAPEPVAKKPVTVPADKPAAKAPVAKPPAKSAPPATKPSAKPAKATPAAKVPASCAVRKKPAAKARADTEDLTARASTPITACDVDIRASNAAALCEEQTVTFTFVNDALVHNNLRRRLTPRVKNDDGEEFVPDDESTGIRECDHVLELQVLKKTLGLPGGVCETMDAMIASPNSGLTADDKVDFMADIKAAINRKSNLFFLDKKLNQVKRDEVTASLKGQAPQASLQTDLSDQRFAVNEYLTDKSVNGPSTRLATTLDTLIGTMLTKVQTAALANIKRCGGTPADEAKVKAAKANLQTPPTITSAWANVLSHVADQAEI</sequence>
<feature type="compositionally biased region" description="Low complexity" evidence="1">
    <location>
        <begin position="132"/>
        <end position="188"/>
    </location>
</feature>
<reference evidence="3" key="1">
    <citation type="submission" date="2023-03" db="EMBL/GenBank/DDBJ databases">
        <title>Massive genome expansion in bonnet fungi (Mycena s.s.) driven by repeated elements and novel gene families across ecological guilds.</title>
        <authorList>
            <consortium name="Lawrence Berkeley National Laboratory"/>
            <person name="Harder C.B."/>
            <person name="Miyauchi S."/>
            <person name="Viragh M."/>
            <person name="Kuo A."/>
            <person name="Thoen E."/>
            <person name="Andreopoulos B."/>
            <person name="Lu D."/>
            <person name="Skrede I."/>
            <person name="Drula E."/>
            <person name="Henrissat B."/>
            <person name="Morin E."/>
            <person name="Kohler A."/>
            <person name="Barry K."/>
            <person name="LaButti K."/>
            <person name="Morin E."/>
            <person name="Salamov A."/>
            <person name="Lipzen A."/>
            <person name="Mereny Z."/>
            <person name="Hegedus B."/>
            <person name="Baldrian P."/>
            <person name="Stursova M."/>
            <person name="Weitz H."/>
            <person name="Taylor A."/>
            <person name="Grigoriev I.V."/>
            <person name="Nagy L.G."/>
            <person name="Martin F."/>
            <person name="Kauserud H."/>
        </authorList>
    </citation>
    <scope>NUCLEOTIDE SEQUENCE</scope>
    <source>
        <strain evidence="3">CBHHK200</strain>
    </source>
</reference>
<evidence type="ECO:0000256" key="2">
    <source>
        <dbReference type="SAM" id="SignalP"/>
    </source>
</evidence>
<gene>
    <name evidence="3" type="ORF">C8F04DRAFT_1270802</name>
</gene>
<protein>
    <submittedName>
        <fullName evidence="3">Uncharacterized protein</fullName>
    </submittedName>
</protein>
<keyword evidence="4" id="KW-1185">Reference proteome</keyword>
<feature type="compositionally biased region" description="Low complexity" evidence="1">
    <location>
        <begin position="39"/>
        <end position="55"/>
    </location>
</feature>
<comment type="caution">
    <text evidence="3">The sequence shown here is derived from an EMBL/GenBank/DDBJ whole genome shotgun (WGS) entry which is preliminary data.</text>
</comment>
<evidence type="ECO:0000256" key="1">
    <source>
        <dbReference type="SAM" id="MobiDB-lite"/>
    </source>
</evidence>
<accession>A0AAD6SBM9</accession>
<feature type="chain" id="PRO_5042244891" evidence="2">
    <location>
        <begin position="20"/>
        <end position="455"/>
    </location>
</feature>
<feature type="region of interest" description="Disordered" evidence="1">
    <location>
        <begin position="39"/>
        <end position="190"/>
    </location>
</feature>
<evidence type="ECO:0000313" key="3">
    <source>
        <dbReference type="EMBL" id="KAJ7024003.1"/>
    </source>
</evidence>
<feature type="compositionally biased region" description="Low complexity" evidence="1">
    <location>
        <begin position="64"/>
        <end position="95"/>
    </location>
</feature>
<dbReference type="Proteomes" id="UP001218188">
    <property type="component" value="Unassembled WGS sequence"/>
</dbReference>
<keyword evidence="2" id="KW-0732">Signal</keyword>
<evidence type="ECO:0000313" key="4">
    <source>
        <dbReference type="Proteomes" id="UP001218188"/>
    </source>
</evidence>
<proteinExistence type="predicted"/>
<dbReference type="AlphaFoldDB" id="A0AAD6SBM9"/>
<organism evidence="3 4">
    <name type="scientific">Mycena alexandri</name>
    <dbReference type="NCBI Taxonomy" id="1745969"/>
    <lineage>
        <taxon>Eukaryota</taxon>
        <taxon>Fungi</taxon>
        <taxon>Dikarya</taxon>
        <taxon>Basidiomycota</taxon>
        <taxon>Agaricomycotina</taxon>
        <taxon>Agaricomycetes</taxon>
        <taxon>Agaricomycetidae</taxon>
        <taxon>Agaricales</taxon>
        <taxon>Marasmiineae</taxon>
        <taxon>Mycenaceae</taxon>
        <taxon>Mycena</taxon>
    </lineage>
</organism>
<feature type="signal peptide" evidence="2">
    <location>
        <begin position="1"/>
        <end position="19"/>
    </location>
</feature>
<dbReference type="EMBL" id="JARJCM010000177">
    <property type="protein sequence ID" value="KAJ7024003.1"/>
    <property type="molecule type" value="Genomic_DNA"/>
</dbReference>